<protein>
    <submittedName>
        <fullName evidence="2">Uncharacterized protein</fullName>
    </submittedName>
</protein>
<dbReference type="Proteomes" id="UP000589552">
    <property type="component" value="Unassembled WGS sequence"/>
</dbReference>
<evidence type="ECO:0000313" key="2">
    <source>
        <dbReference type="EMBL" id="NMF09954.1"/>
    </source>
</evidence>
<feature type="region of interest" description="Disordered" evidence="1">
    <location>
        <begin position="383"/>
        <end position="416"/>
    </location>
</feature>
<name>A0A7X9SXM2_9CORY</name>
<evidence type="ECO:0000313" key="3">
    <source>
        <dbReference type="Proteomes" id="UP000589552"/>
    </source>
</evidence>
<comment type="caution">
    <text evidence="2">The sequence shown here is derived from an EMBL/GenBank/DDBJ whole genome shotgun (WGS) entry which is preliminary data.</text>
</comment>
<accession>A0A7X9SXM2</accession>
<dbReference type="EMBL" id="JABAGA010000006">
    <property type="protein sequence ID" value="NMF09954.1"/>
    <property type="molecule type" value="Genomic_DNA"/>
</dbReference>
<gene>
    <name evidence="2" type="ORF">HF852_10170</name>
</gene>
<organism evidence="2 3">
    <name type="scientific">Corynebacterium xerosis</name>
    <dbReference type="NCBI Taxonomy" id="1725"/>
    <lineage>
        <taxon>Bacteria</taxon>
        <taxon>Bacillati</taxon>
        <taxon>Actinomycetota</taxon>
        <taxon>Actinomycetes</taxon>
        <taxon>Mycobacteriales</taxon>
        <taxon>Corynebacteriaceae</taxon>
        <taxon>Corynebacterium</taxon>
    </lineage>
</organism>
<proteinExistence type="predicted"/>
<sequence length="416" mass="44757">MMARRKRLREWTSALGPTATARDVLELAFYGVSALGYQTYYDESDRQAEVIDLPSLVVIGRQSGRGDYAEFLDRTLVYFQPVGEGSWLTFEDHPSRRQASPLAQLDSLEAVADVIERAAERADDAIAADEVPAAVVTDEEFRLRQLALDASAMDIAMTVADDPSSVKAVTYGTGIDIALADGTRLSIGDPTGGWRKPVWEIRHDSPHFYERPPSATVSSVEEVVGAIKHAQEDAAVRVRSGRLPVQLVTPFEFEVRQRTEEVPASAIGAIAVDELTDNAIGLTLHAAAMTGEDSCLVEVRDAEDQAQERMLISSPRASATGGGTLQTTNLRTGAPAVHRAETLPELARTIAGVSRAVADDHDPHGAVHLADLPPAFVESTRRMSTALDDGHLADPAPAVDPDSEQPGSMESGSERQ</sequence>
<feature type="compositionally biased region" description="Polar residues" evidence="1">
    <location>
        <begin position="405"/>
        <end position="416"/>
    </location>
</feature>
<evidence type="ECO:0000256" key="1">
    <source>
        <dbReference type="SAM" id="MobiDB-lite"/>
    </source>
</evidence>
<reference evidence="2 3" key="1">
    <citation type="submission" date="2020-04" db="EMBL/GenBank/DDBJ databases">
        <authorList>
            <person name="Hitch T.C.A."/>
            <person name="Wylensek D."/>
            <person name="Clavel T."/>
        </authorList>
    </citation>
    <scope>NUCLEOTIDE SEQUENCE [LARGE SCALE GENOMIC DNA]</scope>
    <source>
        <strain evidence="2 3">BL-383-APC-2I</strain>
    </source>
</reference>
<dbReference type="AlphaFoldDB" id="A0A7X9SXM2"/>
<dbReference type="RefSeq" id="WP_168938164.1">
    <property type="nucleotide sequence ID" value="NZ_JABAGA010000006.1"/>
</dbReference>